<keyword evidence="1" id="KW-0732">Signal</keyword>
<feature type="signal peptide" evidence="1">
    <location>
        <begin position="1"/>
        <end position="45"/>
    </location>
</feature>
<protein>
    <submittedName>
        <fullName evidence="2">Uncharacterized protein</fullName>
    </submittedName>
</protein>
<dbReference type="EMBL" id="WOEY01000073">
    <property type="protein sequence ID" value="NPT43292.1"/>
    <property type="molecule type" value="Genomic_DNA"/>
</dbReference>
<evidence type="ECO:0000256" key="1">
    <source>
        <dbReference type="SAM" id="SignalP"/>
    </source>
</evidence>
<dbReference type="Proteomes" id="UP000652198">
    <property type="component" value="Unassembled WGS sequence"/>
</dbReference>
<reference evidence="2 3" key="1">
    <citation type="submission" date="2019-11" db="EMBL/GenBank/DDBJ databases">
        <title>Metabolism of dissolved organic matter in forest soils.</title>
        <authorList>
            <person name="Cyle K.T."/>
            <person name="Wilhelm R.C."/>
            <person name="Martinez C.E."/>
        </authorList>
    </citation>
    <scope>NUCLEOTIDE SEQUENCE [LARGE SCALE GENOMIC DNA]</scope>
    <source>
        <strain evidence="2 3">1N</strain>
    </source>
</reference>
<dbReference type="RefSeq" id="WP_172312360.1">
    <property type="nucleotide sequence ID" value="NZ_WOEY01000073.1"/>
</dbReference>
<organism evidence="2 3">
    <name type="scientific">Paraburkholderia solitsugae</name>
    <dbReference type="NCBI Taxonomy" id="2675748"/>
    <lineage>
        <taxon>Bacteria</taxon>
        <taxon>Pseudomonadati</taxon>
        <taxon>Pseudomonadota</taxon>
        <taxon>Betaproteobacteria</taxon>
        <taxon>Burkholderiales</taxon>
        <taxon>Burkholderiaceae</taxon>
        <taxon>Paraburkholderia</taxon>
    </lineage>
</organism>
<sequence>MKKAAFKVKRSQSGIESNNVFLKLAFGWKAAFVALLALLGSLSQAAHCESTDPADRLSLNVILGDPQIQRQAEFRIPRRYDPEISEGYRFRLVVDYYSMQSVARPRNFRLNSNLLDIQVEAYPKYGTMADRVIEGTFGAKKIGEKNGYAMYSQPLGKTSAPTKVFAYVDTQGNNVIIEDPGEWSVRYRMTHGVKSYYVVTCFFSKKIGIDFREIDKVTENLVSGMYVK</sequence>
<feature type="chain" id="PRO_5045146432" evidence="1">
    <location>
        <begin position="46"/>
        <end position="228"/>
    </location>
</feature>
<comment type="caution">
    <text evidence="2">The sequence shown here is derived from an EMBL/GenBank/DDBJ whole genome shotgun (WGS) entry which is preliminary data.</text>
</comment>
<accession>A0ABX2BQW5</accession>
<evidence type="ECO:0000313" key="3">
    <source>
        <dbReference type="Proteomes" id="UP000652198"/>
    </source>
</evidence>
<gene>
    <name evidence="2" type="ORF">GNZ12_18645</name>
</gene>
<keyword evidence="3" id="KW-1185">Reference proteome</keyword>
<name>A0ABX2BQW5_9BURK</name>
<evidence type="ECO:0000313" key="2">
    <source>
        <dbReference type="EMBL" id="NPT43292.1"/>
    </source>
</evidence>
<proteinExistence type="predicted"/>